<dbReference type="EC" id="2.7.4.8" evidence="2"/>
<evidence type="ECO:0000313" key="9">
    <source>
        <dbReference type="Proteomes" id="UP000182444"/>
    </source>
</evidence>
<evidence type="ECO:0000259" key="7">
    <source>
        <dbReference type="PROSITE" id="PS50052"/>
    </source>
</evidence>
<name>A0A1D8NBF4_YARLL</name>
<dbReference type="GO" id="GO:0005524">
    <property type="term" value="F:ATP binding"/>
    <property type="evidence" value="ECO:0007669"/>
    <property type="project" value="UniProtKB-KW"/>
</dbReference>
<organism evidence="8 9">
    <name type="scientific">Yarrowia lipolytica</name>
    <name type="common">Candida lipolytica</name>
    <dbReference type="NCBI Taxonomy" id="4952"/>
    <lineage>
        <taxon>Eukaryota</taxon>
        <taxon>Fungi</taxon>
        <taxon>Dikarya</taxon>
        <taxon>Ascomycota</taxon>
        <taxon>Saccharomycotina</taxon>
        <taxon>Dipodascomycetes</taxon>
        <taxon>Dipodascales</taxon>
        <taxon>Dipodascales incertae sedis</taxon>
        <taxon>Yarrowia</taxon>
    </lineage>
</organism>
<dbReference type="CDD" id="cd00071">
    <property type="entry name" value="GMPK"/>
    <property type="match status" value="1"/>
</dbReference>
<dbReference type="InterPro" id="IPR008145">
    <property type="entry name" value="GK/Ca_channel_bsu"/>
</dbReference>
<evidence type="ECO:0000256" key="4">
    <source>
        <dbReference type="ARBA" id="ARBA00022741"/>
    </source>
</evidence>
<dbReference type="Proteomes" id="UP000182444">
    <property type="component" value="Chromosome 1C"/>
</dbReference>
<evidence type="ECO:0000256" key="5">
    <source>
        <dbReference type="ARBA" id="ARBA00022777"/>
    </source>
</evidence>
<dbReference type="PANTHER" id="PTHR23117:SF13">
    <property type="entry name" value="GUANYLATE KINASE"/>
    <property type="match status" value="1"/>
</dbReference>
<evidence type="ECO:0000256" key="1">
    <source>
        <dbReference type="ARBA" id="ARBA00005790"/>
    </source>
</evidence>
<dbReference type="GeneID" id="2909747"/>
<feature type="domain" description="Guanylate kinase-like" evidence="7">
    <location>
        <begin position="60"/>
        <end position="240"/>
    </location>
</feature>
<dbReference type="FunFam" id="3.30.63.10:FF:000002">
    <property type="entry name" value="Guanylate kinase 1"/>
    <property type="match status" value="1"/>
</dbReference>
<evidence type="ECO:0000256" key="6">
    <source>
        <dbReference type="ARBA" id="ARBA00022840"/>
    </source>
</evidence>
<dbReference type="InterPro" id="IPR008144">
    <property type="entry name" value="Guanylate_kin-like_dom"/>
</dbReference>
<evidence type="ECO:0000256" key="2">
    <source>
        <dbReference type="ARBA" id="ARBA00012961"/>
    </source>
</evidence>
<keyword evidence="6" id="KW-0067">ATP-binding</keyword>
<dbReference type="eggNOG" id="KOG0707">
    <property type="taxonomic scope" value="Eukaryota"/>
</dbReference>
<dbReference type="GO" id="GO:0005829">
    <property type="term" value="C:cytosol"/>
    <property type="evidence" value="ECO:0007669"/>
    <property type="project" value="TreeGrafter"/>
</dbReference>
<dbReference type="RefSeq" id="XP_068138538.1">
    <property type="nucleotide sequence ID" value="XM_068282437.1"/>
</dbReference>
<protein>
    <recommendedName>
        <fullName evidence="2">guanylate kinase</fullName>
        <ecNumber evidence="2">2.7.4.8</ecNumber>
    </recommendedName>
</protein>
<dbReference type="Pfam" id="PF00625">
    <property type="entry name" value="Guanylate_kin"/>
    <property type="match status" value="1"/>
</dbReference>
<dbReference type="PANTHER" id="PTHR23117">
    <property type="entry name" value="GUANYLATE KINASE-RELATED"/>
    <property type="match status" value="1"/>
</dbReference>
<gene>
    <name evidence="8" type="ORF">YALI1_C23511g</name>
</gene>
<dbReference type="Gene3D" id="3.40.50.300">
    <property type="entry name" value="P-loop containing nucleotide triphosphate hydrolases"/>
    <property type="match status" value="1"/>
</dbReference>
<dbReference type="VEuPathDB" id="FungiDB:YALI0_C16434g"/>
<accession>A0A1D8NBF4</accession>
<dbReference type="InterPro" id="IPR020590">
    <property type="entry name" value="Guanylate_kinase_CS"/>
</dbReference>
<dbReference type="PROSITE" id="PS50052">
    <property type="entry name" value="GUANYLATE_KINASE_2"/>
    <property type="match status" value="1"/>
</dbReference>
<dbReference type="InterPro" id="IPR027417">
    <property type="entry name" value="P-loop_NTPase"/>
</dbReference>
<sequence>MLLRSRLTSLSPVVNTSSRSLLVRFVSRQPLSLVHAKSNFFSTSRHAQNTSAVQHKMSNLAPIVISGPSGTGKSTLLKRLLAEYPDRFGFSISYTTRKPRDGEVDGKDYNFVTVDQFKKLIEDGAFIEWAQFGGNYYGTAVAGVKKVADNNQQCILDIDMQGVKAVKKSDLKARYLFVAPPSIEELRSRLTGRGTETDESLEKRLQAVQAVYCWRVIFSPLRTHESYLETLAKVFPDVIRFFICIIQHIILSVGGL</sequence>
<dbReference type="EMBL" id="CP017555">
    <property type="protein sequence ID" value="AOW02968.1"/>
    <property type="molecule type" value="Genomic_DNA"/>
</dbReference>
<dbReference type="AlphaFoldDB" id="A0A1D8NBF4"/>
<dbReference type="GO" id="GO:0004385">
    <property type="term" value="F:GMP kinase activity"/>
    <property type="evidence" value="ECO:0007669"/>
    <property type="project" value="UniProtKB-EC"/>
</dbReference>
<keyword evidence="3" id="KW-0808">Transferase</keyword>
<dbReference type="VEuPathDB" id="FungiDB:YALI1_C23511g"/>
<dbReference type="SUPFAM" id="SSF52540">
    <property type="entry name" value="P-loop containing nucleoside triphosphate hydrolases"/>
    <property type="match status" value="1"/>
</dbReference>
<dbReference type="PROSITE" id="PS00856">
    <property type="entry name" value="GUANYLATE_KINASE_1"/>
    <property type="match status" value="1"/>
</dbReference>
<reference evidence="8 9" key="1">
    <citation type="journal article" date="2016" name="PLoS ONE">
        <title>Sequence Assembly of Yarrowia lipolytica Strain W29/CLIB89 Shows Transposable Element Diversity.</title>
        <authorList>
            <person name="Magnan C."/>
            <person name="Yu J."/>
            <person name="Chang I."/>
            <person name="Jahn E."/>
            <person name="Kanomata Y."/>
            <person name="Wu J."/>
            <person name="Zeller M."/>
            <person name="Oakes M."/>
            <person name="Baldi P."/>
            <person name="Sandmeyer S."/>
        </authorList>
    </citation>
    <scope>NUCLEOTIDE SEQUENCE [LARGE SCALE GENOMIC DNA]</scope>
    <source>
        <strain evidence="9">CLIB89(W29)</strain>
    </source>
</reference>
<comment type="similarity">
    <text evidence="1">Belongs to the guanylate kinase family.</text>
</comment>
<proteinExistence type="inferred from homology"/>
<dbReference type="InterPro" id="IPR017665">
    <property type="entry name" value="Guanylate_kinase"/>
</dbReference>
<dbReference type="NCBIfam" id="TIGR03263">
    <property type="entry name" value="guanyl_kin"/>
    <property type="match status" value="1"/>
</dbReference>
<dbReference type="SMART" id="SM00072">
    <property type="entry name" value="GuKc"/>
    <property type="match status" value="1"/>
</dbReference>
<evidence type="ECO:0000256" key="3">
    <source>
        <dbReference type="ARBA" id="ARBA00022679"/>
    </source>
</evidence>
<keyword evidence="4" id="KW-0547">Nucleotide-binding</keyword>
<evidence type="ECO:0000313" key="8">
    <source>
        <dbReference type="EMBL" id="AOW02968.1"/>
    </source>
</evidence>
<keyword evidence="5" id="KW-0418">Kinase</keyword>